<dbReference type="Proteomes" id="UP001521137">
    <property type="component" value="Unassembled WGS sequence"/>
</dbReference>
<comment type="caution">
    <text evidence="1">The sequence shown here is derived from an EMBL/GenBank/DDBJ whole genome shotgun (WGS) entry which is preliminary data.</text>
</comment>
<dbReference type="Gene3D" id="3.10.129.10">
    <property type="entry name" value="Hotdog Thioesterase"/>
    <property type="match status" value="1"/>
</dbReference>
<dbReference type="Pfam" id="PF14539">
    <property type="entry name" value="DUF4442"/>
    <property type="match status" value="1"/>
</dbReference>
<evidence type="ECO:0000313" key="2">
    <source>
        <dbReference type="Proteomes" id="UP001521137"/>
    </source>
</evidence>
<accession>A0ABS9D8F1</accession>
<dbReference type="SUPFAM" id="SSF54637">
    <property type="entry name" value="Thioesterase/thiol ester dehydrase-isomerase"/>
    <property type="match status" value="1"/>
</dbReference>
<dbReference type="EMBL" id="JAKGAS010000003">
    <property type="protein sequence ID" value="MCF2948084.1"/>
    <property type="molecule type" value="Genomic_DNA"/>
</dbReference>
<dbReference type="InterPro" id="IPR029069">
    <property type="entry name" value="HotDog_dom_sf"/>
</dbReference>
<proteinExistence type="predicted"/>
<dbReference type="RefSeq" id="WP_235311662.1">
    <property type="nucleotide sequence ID" value="NZ_JAKGAS010000003.1"/>
</dbReference>
<reference evidence="1 2" key="1">
    <citation type="submission" date="2022-01" db="EMBL/GenBank/DDBJ databases">
        <title>Paraglaciecola sp. G1-23.</title>
        <authorList>
            <person name="Jin M.S."/>
            <person name="Han D.M."/>
            <person name="Kim H.M."/>
            <person name="Jeon C.O."/>
        </authorList>
    </citation>
    <scope>NUCLEOTIDE SEQUENCE [LARGE SCALE GENOMIC DNA]</scope>
    <source>
        <strain evidence="1 2">G1-23</strain>
    </source>
</reference>
<keyword evidence="2" id="KW-1185">Reference proteome</keyword>
<organism evidence="1 2">
    <name type="scientific">Paraglaciecola algarum</name>
    <dbReference type="NCBI Taxonomy" id="3050085"/>
    <lineage>
        <taxon>Bacteria</taxon>
        <taxon>Pseudomonadati</taxon>
        <taxon>Pseudomonadota</taxon>
        <taxon>Gammaproteobacteria</taxon>
        <taxon>Alteromonadales</taxon>
        <taxon>Alteromonadaceae</taxon>
        <taxon>Paraglaciecola</taxon>
    </lineage>
</organism>
<sequence>MSELKPQSKYPINPLRKFVDFANRRPAWLSSWLITKVFRFKVKLAGTTGIEMLHTDGKTVTYRQKNYRKAQNHIGSVHAAATALLAESCTGFIVGINLPGDKLPLIKRMDLQYIKRATGDMTAVASLTDEQIKLMQSTDRGEVSVAVKVTDSTGIEPVICEMLWAWVEKRS</sequence>
<name>A0ABS9D8F1_9ALTE</name>
<protein>
    <submittedName>
        <fullName evidence="1">DUF4442 domain-containing protein</fullName>
    </submittedName>
</protein>
<evidence type="ECO:0000313" key="1">
    <source>
        <dbReference type="EMBL" id="MCF2948084.1"/>
    </source>
</evidence>
<dbReference type="InterPro" id="IPR027961">
    <property type="entry name" value="DUF4442"/>
</dbReference>
<gene>
    <name evidence="1" type="ORF">L0668_08200</name>
</gene>
<dbReference type="CDD" id="cd03443">
    <property type="entry name" value="PaaI_thioesterase"/>
    <property type="match status" value="1"/>
</dbReference>